<accession>A0A9W5X5S2</accession>
<proteinExistence type="predicted"/>
<protein>
    <submittedName>
        <fullName evidence="3">Sporulation integral membrane protein YlbJ</fullName>
    </submittedName>
</protein>
<keyword evidence="1" id="KW-1133">Transmembrane helix</keyword>
<feature type="domain" description="Nucleoside transporter/FeoB GTPase Gate" evidence="2">
    <location>
        <begin position="219"/>
        <end position="306"/>
    </location>
</feature>
<feature type="transmembrane region" description="Helical" evidence="1">
    <location>
        <begin position="378"/>
        <end position="395"/>
    </location>
</feature>
<feature type="transmembrane region" description="Helical" evidence="1">
    <location>
        <begin position="7"/>
        <end position="24"/>
    </location>
</feature>
<feature type="domain" description="Nucleoside transporter/FeoB GTPase Gate" evidence="2">
    <location>
        <begin position="42"/>
        <end position="136"/>
    </location>
</feature>
<name>A0A9W5X5S2_9BACI</name>
<evidence type="ECO:0000259" key="2">
    <source>
        <dbReference type="Pfam" id="PF07670"/>
    </source>
</evidence>
<feature type="transmembrane region" description="Helical" evidence="1">
    <location>
        <begin position="77"/>
        <end position="100"/>
    </location>
</feature>
<reference evidence="3" key="1">
    <citation type="journal article" date="2014" name="Int. J. Syst. Evol. Microbiol.">
        <title>Complete genome sequence of Corynebacterium casei LMG S-19264T (=DSM 44701T), isolated from a smear-ripened cheese.</title>
        <authorList>
            <consortium name="US DOE Joint Genome Institute (JGI-PGF)"/>
            <person name="Walter F."/>
            <person name="Albersmeier A."/>
            <person name="Kalinowski J."/>
            <person name="Ruckert C."/>
        </authorList>
    </citation>
    <scope>NUCLEOTIDE SEQUENCE</scope>
    <source>
        <strain evidence="3">CGMCC 1.15454</strain>
    </source>
</reference>
<feature type="transmembrane region" description="Helical" evidence="1">
    <location>
        <begin position="282"/>
        <end position="303"/>
    </location>
</feature>
<dbReference type="InterPro" id="IPR014226">
    <property type="entry name" value="Spore_IM_YlbJ"/>
</dbReference>
<dbReference type="InterPro" id="IPR011642">
    <property type="entry name" value="Gate_dom"/>
</dbReference>
<comment type="caution">
    <text evidence="3">The sequence shown here is derived from an EMBL/GenBank/DDBJ whole genome shotgun (WGS) entry which is preliminary data.</text>
</comment>
<gene>
    <name evidence="3" type="ORF">GCM10011409_23240</name>
</gene>
<sequence length="401" mass="44450">MKQIIKTLVLAGITGFIAFAILTVPDEASEASVRGLNIWWESVFPTLLPFFIIAELLISFGVVNFIGVLCEPIMRPIFNVPGVGSFAWIMGMVSGYPTGAKISVHLREEKQITQIEAERLVAFTNASSPLFIIGVIAGGLFNDLKLGILLIACHYIGNTFVGICMRFYGRSKEKGKKPAGNKVSLTRAFKEMHRTRLNDPRPFGQVMGDAVLNSVKTLVMVGGFIILFSVFTKLLYILGISPIIANSFHFVFHAISLPVELALPFLSGLFEITLGSQMISQTFIDSLLAQMVIVSFILGFHGLSVQAQVSSIIARTDIRFAPYFFARFLHAFFASILTIILYKPLYVNREAFELESIPVSEGADQTIWVSILDIIKHAGPFITILFLAISVLILYRRRFIN</sequence>
<feature type="transmembrane region" description="Helical" evidence="1">
    <location>
        <begin position="250"/>
        <end position="270"/>
    </location>
</feature>
<evidence type="ECO:0000313" key="3">
    <source>
        <dbReference type="EMBL" id="GGB45027.1"/>
    </source>
</evidence>
<feature type="transmembrane region" description="Helical" evidence="1">
    <location>
        <begin position="217"/>
        <end position="238"/>
    </location>
</feature>
<feature type="transmembrane region" description="Helical" evidence="1">
    <location>
        <begin position="44"/>
        <end position="70"/>
    </location>
</feature>
<reference evidence="3" key="2">
    <citation type="submission" date="2020-09" db="EMBL/GenBank/DDBJ databases">
        <authorList>
            <person name="Sun Q."/>
            <person name="Zhou Y."/>
        </authorList>
    </citation>
    <scope>NUCLEOTIDE SEQUENCE</scope>
    <source>
        <strain evidence="3">CGMCC 1.15454</strain>
    </source>
</reference>
<dbReference type="EMBL" id="BMJD01000017">
    <property type="protein sequence ID" value="GGB45027.1"/>
    <property type="molecule type" value="Genomic_DNA"/>
</dbReference>
<keyword evidence="4" id="KW-1185">Reference proteome</keyword>
<feature type="transmembrane region" description="Helical" evidence="1">
    <location>
        <begin position="148"/>
        <end position="168"/>
    </location>
</feature>
<feature type="transmembrane region" description="Helical" evidence="1">
    <location>
        <begin position="324"/>
        <end position="342"/>
    </location>
</feature>
<dbReference type="NCBIfam" id="TIGR02871">
    <property type="entry name" value="spore_ylbJ"/>
    <property type="match status" value="1"/>
</dbReference>
<evidence type="ECO:0000313" key="4">
    <source>
        <dbReference type="Proteomes" id="UP000621492"/>
    </source>
</evidence>
<organism evidence="3 4">
    <name type="scientific">Lentibacillus populi</name>
    <dbReference type="NCBI Taxonomy" id="1827502"/>
    <lineage>
        <taxon>Bacteria</taxon>
        <taxon>Bacillati</taxon>
        <taxon>Bacillota</taxon>
        <taxon>Bacilli</taxon>
        <taxon>Bacillales</taxon>
        <taxon>Bacillaceae</taxon>
        <taxon>Lentibacillus</taxon>
    </lineage>
</organism>
<dbReference type="Proteomes" id="UP000621492">
    <property type="component" value="Unassembled WGS sequence"/>
</dbReference>
<dbReference type="AlphaFoldDB" id="A0A9W5X5S2"/>
<feature type="transmembrane region" description="Helical" evidence="1">
    <location>
        <begin position="120"/>
        <end position="141"/>
    </location>
</feature>
<dbReference type="RefSeq" id="WP_230856048.1">
    <property type="nucleotide sequence ID" value="NZ_BMJD01000017.1"/>
</dbReference>
<keyword evidence="1" id="KW-0472">Membrane</keyword>
<evidence type="ECO:0000256" key="1">
    <source>
        <dbReference type="SAM" id="Phobius"/>
    </source>
</evidence>
<dbReference type="Pfam" id="PF07670">
    <property type="entry name" value="Gate"/>
    <property type="match status" value="2"/>
</dbReference>
<keyword evidence="1" id="KW-0812">Transmembrane</keyword>